<dbReference type="PROSITE" id="PS51294">
    <property type="entry name" value="HTH_MYB"/>
    <property type="match status" value="2"/>
</dbReference>
<dbReference type="PANTHER" id="PTHR45614:SF232">
    <property type="entry name" value="TRANSCRIPTION FACTOR MYB3R-2"/>
    <property type="match status" value="1"/>
</dbReference>
<sequence length="1060" mass="109278">MRYTDRCPTDSDPSEAPSDDSDNSSAPPRRYRATQKGSRARANKVRTLNRWTTEEHDKLAYLVDKWGSEKNWAKVAEEMPGRTGKQCRERWLNHMKPGIVKGNWSPEEEFLLAQCHALVGSHWSKMTKRLPGRTENSIKNFWNATLRSKAPNKKRGMLWTYMQLHDAKSDDNTLALVTAVSRLHETRELPPHLLAQMDEGLLDSRTWKAIHKAEKEFLENVGGELHYLSLPHPSHGLGMGLLQGYCGAAGAVAAAAGASPAASPVASSSQVPEYSYSQGNHQYVYSTSYVGHKVGSMTSHSYLQPSGAASHYSSAADTHYHTMQGGLSSEALGGLLSSAVPGAVGGGNGSSAAAAAAAAGSGGGYGLPSLLTAQDPLLSGSCLQDSMDTELIKMFEAAPNSGSAGASTLGSCATLAANNSAVFAAAADSAAAAAAGVLPPPKELAPIINTAVKAEATSDGSASTYASHSQMGPGSAAATDGKAAGAGAAAGSTDPASTAYSSHLQQHLSPVNSCEPGGTGTPLNGSPLLNTISSHEPQHQQQLAAGLSGVPASAAYCSSGGVAAVADYARRQAGSPAYSDTRSDISYGMAANASRAAAGSRPAGGHGPHCSCGPCSNSRKLHGLHSPSARRNARNNATSNAASQRYRGLTGLGQSDVAAGGYQASKLQRQSYMTQPELMAAPGYHLGHMDAHSAYQMVAQQQQQQQYYADASAMQQQQGVMAAGAVQDYSAVQPATYQQYGGNAGMAAAAAAPAAQQPAKQQQQQCESPFAQQAAAGWDVAAAAEGAAQSTAAAGGNGATAEAVTAEAIGSMPWLSSNEDTQQQQQQQSQQAAGAEQQDAQQQGQQQSAAGQMPAPLPQQPQQQQQLSDRNPPPIKGLDLSQLVLPGMGAADALTGFLLSPMGLGLLSPLGGLMLPPPSTRSVRLPSFGQITLPVLQRASINGCDWDWDALMGNDSHTNVHAAAGAAGAAAAGSHPRSARPSDNGADCLTALAACGALGSAPRTGVKRARCSLTSVDDEGALLIDMQPAKVPRGNEASAPGTIFGCGNGWSAKDFLNRFD</sequence>
<feature type="compositionally biased region" description="Low complexity" evidence="1">
    <location>
        <begin position="822"/>
        <end position="866"/>
    </location>
</feature>
<feature type="domain" description="Myb-like" evidence="2">
    <location>
        <begin position="96"/>
        <end position="146"/>
    </location>
</feature>
<feature type="compositionally biased region" description="Low complexity" evidence="1">
    <location>
        <begin position="473"/>
        <end position="499"/>
    </location>
</feature>
<dbReference type="GO" id="GO:0000978">
    <property type="term" value="F:RNA polymerase II cis-regulatory region sequence-specific DNA binding"/>
    <property type="evidence" value="ECO:0007669"/>
    <property type="project" value="TreeGrafter"/>
</dbReference>
<dbReference type="Proteomes" id="UP000256970">
    <property type="component" value="Unassembled WGS sequence"/>
</dbReference>
<evidence type="ECO:0000259" key="2">
    <source>
        <dbReference type="PROSITE" id="PS50090"/>
    </source>
</evidence>
<protein>
    <submittedName>
        <fullName evidence="4">Uncharacterized protein</fullName>
    </submittedName>
</protein>
<dbReference type="SMART" id="SM00717">
    <property type="entry name" value="SANT"/>
    <property type="match status" value="2"/>
</dbReference>
<evidence type="ECO:0000313" key="4">
    <source>
        <dbReference type="EMBL" id="SZX67676.1"/>
    </source>
</evidence>
<feature type="domain" description="Myb-like" evidence="2">
    <location>
        <begin position="49"/>
        <end position="95"/>
    </location>
</feature>
<feature type="compositionally biased region" description="Polar residues" evidence="1">
    <location>
        <begin position="462"/>
        <end position="472"/>
    </location>
</feature>
<proteinExistence type="predicted"/>
<organism evidence="4 5">
    <name type="scientific">Tetradesmus obliquus</name>
    <name type="common">Green alga</name>
    <name type="synonym">Acutodesmus obliquus</name>
    <dbReference type="NCBI Taxonomy" id="3088"/>
    <lineage>
        <taxon>Eukaryota</taxon>
        <taxon>Viridiplantae</taxon>
        <taxon>Chlorophyta</taxon>
        <taxon>core chlorophytes</taxon>
        <taxon>Chlorophyceae</taxon>
        <taxon>CS clade</taxon>
        <taxon>Sphaeropleales</taxon>
        <taxon>Scenedesmaceae</taxon>
        <taxon>Tetradesmus</taxon>
    </lineage>
</organism>
<dbReference type="SUPFAM" id="SSF46689">
    <property type="entry name" value="Homeodomain-like"/>
    <property type="match status" value="1"/>
</dbReference>
<dbReference type="GO" id="GO:0005634">
    <property type="term" value="C:nucleus"/>
    <property type="evidence" value="ECO:0007669"/>
    <property type="project" value="TreeGrafter"/>
</dbReference>
<feature type="region of interest" description="Disordered" evidence="1">
    <location>
        <begin position="1"/>
        <end position="43"/>
    </location>
</feature>
<reference evidence="4 5" key="1">
    <citation type="submission" date="2016-10" db="EMBL/GenBank/DDBJ databases">
        <authorList>
            <person name="Cai Z."/>
        </authorList>
    </citation>
    <scope>NUCLEOTIDE SEQUENCE [LARGE SCALE GENOMIC DNA]</scope>
</reference>
<dbReference type="InterPro" id="IPR001005">
    <property type="entry name" value="SANT/Myb"/>
</dbReference>
<gene>
    <name evidence="4" type="ORF">BQ4739_LOCUS8046</name>
</gene>
<keyword evidence="5" id="KW-1185">Reference proteome</keyword>
<evidence type="ECO:0000259" key="3">
    <source>
        <dbReference type="PROSITE" id="PS51294"/>
    </source>
</evidence>
<dbReference type="PROSITE" id="PS50090">
    <property type="entry name" value="MYB_LIKE"/>
    <property type="match status" value="2"/>
</dbReference>
<dbReference type="InterPro" id="IPR017930">
    <property type="entry name" value="Myb_dom"/>
</dbReference>
<dbReference type="Pfam" id="PF00249">
    <property type="entry name" value="Myb_DNA-binding"/>
    <property type="match status" value="2"/>
</dbReference>
<dbReference type="CDD" id="cd00167">
    <property type="entry name" value="SANT"/>
    <property type="match status" value="2"/>
</dbReference>
<dbReference type="InterPro" id="IPR009057">
    <property type="entry name" value="Homeodomain-like_sf"/>
</dbReference>
<dbReference type="STRING" id="3088.A0A383VTE8"/>
<name>A0A383VTE8_TETOB</name>
<dbReference type="GO" id="GO:0000981">
    <property type="term" value="F:DNA-binding transcription factor activity, RNA polymerase II-specific"/>
    <property type="evidence" value="ECO:0007669"/>
    <property type="project" value="TreeGrafter"/>
</dbReference>
<dbReference type="AlphaFoldDB" id="A0A383VTE8"/>
<dbReference type="PANTHER" id="PTHR45614">
    <property type="entry name" value="MYB PROTEIN-RELATED"/>
    <property type="match status" value="1"/>
</dbReference>
<feature type="compositionally biased region" description="Polar residues" evidence="1">
    <location>
        <begin position="500"/>
        <end position="512"/>
    </location>
</feature>
<feature type="compositionally biased region" description="Polar residues" evidence="1">
    <location>
        <begin position="521"/>
        <end position="539"/>
    </location>
</feature>
<evidence type="ECO:0000256" key="1">
    <source>
        <dbReference type="SAM" id="MobiDB-lite"/>
    </source>
</evidence>
<dbReference type="EMBL" id="FNXT01000807">
    <property type="protein sequence ID" value="SZX67676.1"/>
    <property type="molecule type" value="Genomic_DNA"/>
</dbReference>
<accession>A0A383VTE8</accession>
<feature type="region of interest" description="Disordered" evidence="1">
    <location>
        <begin position="816"/>
        <end position="880"/>
    </location>
</feature>
<evidence type="ECO:0000313" key="5">
    <source>
        <dbReference type="Proteomes" id="UP000256970"/>
    </source>
</evidence>
<feature type="compositionally biased region" description="Basic residues" evidence="1">
    <location>
        <begin position="29"/>
        <end position="43"/>
    </location>
</feature>
<feature type="domain" description="HTH myb-type" evidence="3">
    <location>
        <begin position="50"/>
        <end position="99"/>
    </location>
</feature>
<dbReference type="InterPro" id="IPR050560">
    <property type="entry name" value="MYB_TF"/>
</dbReference>
<feature type="domain" description="HTH myb-type" evidence="3">
    <location>
        <begin position="100"/>
        <end position="150"/>
    </location>
</feature>
<dbReference type="Gene3D" id="1.10.10.60">
    <property type="entry name" value="Homeodomain-like"/>
    <property type="match status" value="2"/>
</dbReference>
<feature type="region of interest" description="Disordered" evidence="1">
    <location>
        <begin position="462"/>
        <end position="539"/>
    </location>
</feature>